<feature type="domain" description="Condensation" evidence="1">
    <location>
        <begin position="1"/>
        <end position="78"/>
    </location>
</feature>
<comment type="caution">
    <text evidence="2">The sequence shown here is derived from an EMBL/GenBank/DDBJ whole genome shotgun (WGS) entry which is preliminary data.</text>
</comment>
<evidence type="ECO:0000313" key="2">
    <source>
        <dbReference type="EMBL" id="EMY71669.1"/>
    </source>
</evidence>
<reference evidence="2 3" key="1">
    <citation type="submission" date="2013-03" db="EMBL/GenBank/DDBJ databases">
        <authorList>
            <person name="Harkins D.M."/>
            <person name="Durkin A.S."/>
            <person name="Brinkac L.M."/>
            <person name="Haft D.H."/>
            <person name="Selengut J.D."/>
            <person name="Sanka R."/>
            <person name="DePew J."/>
            <person name="Purushe J."/>
            <person name="Galloway R.L."/>
            <person name="Vinetz J.M."/>
            <person name="Sutton G.G."/>
            <person name="Nierman W.C."/>
            <person name="Fouts D.E."/>
        </authorList>
    </citation>
    <scope>NUCLEOTIDE SEQUENCE [LARGE SCALE GENOMIC DNA]</scope>
    <source>
        <strain evidence="2 3">Waz Holland</strain>
    </source>
</reference>
<accession>N1W606</accession>
<dbReference type="Pfam" id="PF00668">
    <property type="entry name" value="Condensation"/>
    <property type="match status" value="1"/>
</dbReference>
<evidence type="ECO:0000313" key="3">
    <source>
        <dbReference type="Proteomes" id="UP000012227"/>
    </source>
</evidence>
<gene>
    <name evidence="2" type="ORF">LEP1GSC199_2372</name>
</gene>
<name>N1W606_9LEPT</name>
<dbReference type="AlphaFoldDB" id="N1W606"/>
<dbReference type="SUPFAM" id="SSF52777">
    <property type="entry name" value="CoA-dependent acyltransferases"/>
    <property type="match status" value="1"/>
</dbReference>
<dbReference type="GO" id="GO:0003824">
    <property type="term" value="F:catalytic activity"/>
    <property type="evidence" value="ECO:0007669"/>
    <property type="project" value="InterPro"/>
</dbReference>
<sequence>MQVILKDSEFDFEFFDLTDEDEELNQYRFDELLTSDRKRNFDLRKEIAWRVKLVKKDDVFTVIFSHHHAILDGWSIEVPK</sequence>
<dbReference type="Gene3D" id="3.30.559.10">
    <property type="entry name" value="Chloramphenicol acetyltransferase-like domain"/>
    <property type="match status" value="1"/>
</dbReference>
<dbReference type="InterPro" id="IPR001242">
    <property type="entry name" value="Condensation_dom"/>
</dbReference>
<proteinExistence type="predicted"/>
<dbReference type="InterPro" id="IPR023213">
    <property type="entry name" value="CAT-like_dom_sf"/>
</dbReference>
<evidence type="ECO:0000259" key="1">
    <source>
        <dbReference type="Pfam" id="PF00668"/>
    </source>
</evidence>
<protein>
    <submittedName>
        <fullName evidence="2">Condensation domain protein</fullName>
    </submittedName>
</protein>
<dbReference type="STRING" id="1218591.LEP1GSC199_2372"/>
<organism evidence="2 3">
    <name type="scientific">Leptospira vanthielii serovar Holland str. Waz Holland = ATCC 700522</name>
    <dbReference type="NCBI Taxonomy" id="1218591"/>
    <lineage>
        <taxon>Bacteria</taxon>
        <taxon>Pseudomonadati</taxon>
        <taxon>Spirochaetota</taxon>
        <taxon>Spirochaetia</taxon>
        <taxon>Leptospirales</taxon>
        <taxon>Leptospiraceae</taxon>
        <taxon>Leptospira</taxon>
    </lineage>
</organism>
<dbReference type="EMBL" id="AOGY02000010">
    <property type="protein sequence ID" value="EMY71669.1"/>
    <property type="molecule type" value="Genomic_DNA"/>
</dbReference>
<dbReference type="Proteomes" id="UP000012227">
    <property type="component" value="Unassembled WGS sequence"/>
</dbReference>